<reference evidence="1 2" key="1">
    <citation type="journal article" date="2013" name="Curr. Biol.">
        <title>The Genome of the Foraminiferan Reticulomyxa filosa.</title>
        <authorList>
            <person name="Glockner G."/>
            <person name="Hulsmann N."/>
            <person name="Schleicher M."/>
            <person name="Noegel A.A."/>
            <person name="Eichinger L."/>
            <person name="Gallinger C."/>
            <person name="Pawlowski J."/>
            <person name="Sierra R."/>
            <person name="Euteneuer U."/>
            <person name="Pillet L."/>
            <person name="Moustafa A."/>
            <person name="Platzer M."/>
            <person name="Groth M."/>
            <person name="Szafranski K."/>
            <person name="Schliwa M."/>
        </authorList>
    </citation>
    <scope>NUCLEOTIDE SEQUENCE [LARGE SCALE GENOMIC DNA]</scope>
</reference>
<dbReference type="EMBL" id="ASPP01021269">
    <property type="protein sequence ID" value="ETO12583.1"/>
    <property type="molecule type" value="Genomic_DNA"/>
</dbReference>
<accession>X6MEY4</accession>
<dbReference type="Proteomes" id="UP000023152">
    <property type="component" value="Unassembled WGS sequence"/>
</dbReference>
<comment type="caution">
    <text evidence="1">The sequence shown here is derived from an EMBL/GenBank/DDBJ whole genome shotgun (WGS) entry which is preliminary data.</text>
</comment>
<evidence type="ECO:0000313" key="2">
    <source>
        <dbReference type="Proteomes" id="UP000023152"/>
    </source>
</evidence>
<evidence type="ECO:0000313" key="1">
    <source>
        <dbReference type="EMBL" id="ETO12583.1"/>
    </source>
</evidence>
<organism evidence="1 2">
    <name type="scientific">Reticulomyxa filosa</name>
    <dbReference type="NCBI Taxonomy" id="46433"/>
    <lineage>
        <taxon>Eukaryota</taxon>
        <taxon>Sar</taxon>
        <taxon>Rhizaria</taxon>
        <taxon>Retaria</taxon>
        <taxon>Foraminifera</taxon>
        <taxon>Monothalamids</taxon>
        <taxon>Reticulomyxidae</taxon>
        <taxon>Reticulomyxa</taxon>
    </lineage>
</organism>
<gene>
    <name evidence="1" type="ORF">RFI_24793</name>
</gene>
<keyword evidence="2" id="KW-1185">Reference proteome</keyword>
<sequence>MILGEFLDYNILHRMFFEANTLKSRSAVAVYYDEKSPELLDAGKEHKFYFDGIFDRNGKLIRFEVSQAAKKEIWKDLSLQKCTFIYFSWRLRILEHGHEILMDRIQNLPHQYRVAVIWRSGPVTYTYGTEEEATAHFNNIPHYQTAIMMHNDKTTNIRSNEAMCWSICAGHILLEIIDNFYSEELYKGKNSNNYSLSTIMRIA</sequence>
<protein>
    <submittedName>
        <fullName evidence="1">Uncharacterized protein</fullName>
    </submittedName>
</protein>
<proteinExistence type="predicted"/>
<dbReference type="AlphaFoldDB" id="X6MEY4"/>
<name>X6MEY4_RETFI</name>